<dbReference type="Proteomes" id="UP000689195">
    <property type="component" value="Unassembled WGS sequence"/>
</dbReference>
<evidence type="ECO:0008006" key="6">
    <source>
        <dbReference type="Google" id="ProtNLM"/>
    </source>
</evidence>
<protein>
    <recommendedName>
        <fullName evidence="6">Tetratricopeptide repeat protein</fullName>
    </recommendedName>
</protein>
<name>A0A8S1V6K2_9CILI</name>
<feature type="repeat" description="TPR" evidence="3">
    <location>
        <begin position="249"/>
        <end position="282"/>
    </location>
</feature>
<accession>A0A8S1V6K2</accession>
<dbReference type="PROSITE" id="PS50005">
    <property type="entry name" value="TPR"/>
    <property type="match status" value="5"/>
</dbReference>
<dbReference type="OrthoDB" id="539634at2759"/>
<feature type="repeat" description="TPR" evidence="3">
    <location>
        <begin position="283"/>
        <end position="316"/>
    </location>
</feature>
<evidence type="ECO:0000313" key="4">
    <source>
        <dbReference type="EMBL" id="CAD8173218.1"/>
    </source>
</evidence>
<sequence>MIFSNQNSDIQPGFEFPEYYQLFNKKQVYISKMSQKNSKENENAAALAHYKRNQEFIINYKTEEALLEINNALDLCPQFAEAYTLRSKLYEKMKLYDKALEDVNYSISINNNNAACYYQRGIKLVVIIQATIYWRKLLFDLALQDCMKCLQNNTEFAIGYSRMSNQFIGSIMRSFKQKDNELQYLNKLQKKMAIVIRPLIIERFQLSYNINPKFSIAYYNRGNLYTNIGDKDKALSDYNQAILLDPDNAKAYYNRGNLYQTIGDKDKALRDYNQAIQLDPKFSIAYNNRGNLYKDIGEKDKALSDYNQAIQLDTKYVDLYFNRAIYIKLLVTKIRHQATIIKQYNLILNMLMPIITEVNTITLNTLSNLYQAIGDKVQALSDYQQGLSLSPNHSFLLCNLGSFYYILSNHTQQAYECYQTAINSLESLKQSEIAQFQLIQRTIKDLINMFDILKNLEQGIEQSKQLLEKLPTETPQEQQNKKNYSTKIEQYQNEIKPILTIPINQSIELENQQVQNEQLNQILLYVKQLKQEILQQNKVISKVQEENADLKIKQINQSNKMEIKLIFIKRS</sequence>
<evidence type="ECO:0000256" key="1">
    <source>
        <dbReference type="ARBA" id="ARBA00022737"/>
    </source>
</evidence>
<keyword evidence="1" id="KW-0677">Repeat</keyword>
<feature type="repeat" description="TPR" evidence="3">
    <location>
        <begin position="215"/>
        <end position="248"/>
    </location>
</feature>
<evidence type="ECO:0000313" key="5">
    <source>
        <dbReference type="Proteomes" id="UP000689195"/>
    </source>
</evidence>
<comment type="caution">
    <text evidence="4">The sequence shown here is derived from an EMBL/GenBank/DDBJ whole genome shotgun (WGS) entry which is preliminary data.</text>
</comment>
<gene>
    <name evidence="4" type="ORF">PPENT_87.1.T0590001</name>
</gene>
<organism evidence="4 5">
    <name type="scientific">Paramecium pentaurelia</name>
    <dbReference type="NCBI Taxonomy" id="43138"/>
    <lineage>
        <taxon>Eukaryota</taxon>
        <taxon>Sar</taxon>
        <taxon>Alveolata</taxon>
        <taxon>Ciliophora</taxon>
        <taxon>Intramacronucleata</taxon>
        <taxon>Oligohymenophorea</taxon>
        <taxon>Peniculida</taxon>
        <taxon>Parameciidae</taxon>
        <taxon>Paramecium</taxon>
    </lineage>
</organism>
<evidence type="ECO:0000256" key="2">
    <source>
        <dbReference type="ARBA" id="ARBA00022803"/>
    </source>
</evidence>
<dbReference type="PROSITE" id="PS50293">
    <property type="entry name" value="TPR_REGION"/>
    <property type="match status" value="3"/>
</dbReference>
<keyword evidence="2 3" id="KW-0802">TPR repeat</keyword>
<dbReference type="SMART" id="SM00028">
    <property type="entry name" value="TPR"/>
    <property type="match status" value="7"/>
</dbReference>
<dbReference type="Pfam" id="PF13181">
    <property type="entry name" value="TPR_8"/>
    <property type="match status" value="1"/>
</dbReference>
<dbReference type="EMBL" id="CAJJDO010000059">
    <property type="protein sequence ID" value="CAD8173218.1"/>
    <property type="molecule type" value="Genomic_DNA"/>
</dbReference>
<dbReference type="InterPro" id="IPR019734">
    <property type="entry name" value="TPR_rpt"/>
</dbReference>
<feature type="repeat" description="TPR" evidence="3">
    <location>
        <begin position="80"/>
        <end position="113"/>
    </location>
</feature>
<dbReference type="Pfam" id="PF00515">
    <property type="entry name" value="TPR_1"/>
    <property type="match status" value="3"/>
</dbReference>
<proteinExistence type="predicted"/>
<dbReference type="InterPro" id="IPR050498">
    <property type="entry name" value="Ycf3"/>
</dbReference>
<reference evidence="4" key="1">
    <citation type="submission" date="2021-01" db="EMBL/GenBank/DDBJ databases">
        <authorList>
            <consortium name="Genoscope - CEA"/>
            <person name="William W."/>
        </authorList>
    </citation>
    <scope>NUCLEOTIDE SEQUENCE</scope>
</reference>
<dbReference type="PANTHER" id="PTHR44858">
    <property type="entry name" value="TETRATRICOPEPTIDE REPEAT PROTEIN 6"/>
    <property type="match status" value="1"/>
</dbReference>
<evidence type="ECO:0000256" key="3">
    <source>
        <dbReference type="PROSITE-ProRule" id="PRU00339"/>
    </source>
</evidence>
<dbReference type="PANTHER" id="PTHR44858:SF1">
    <property type="entry name" value="UDP-N-ACETYLGLUCOSAMINE--PEPTIDE N-ACETYLGLUCOSAMINYLTRANSFERASE SPINDLY-RELATED"/>
    <property type="match status" value="1"/>
</dbReference>
<dbReference type="AlphaFoldDB" id="A0A8S1V6K2"/>
<keyword evidence="5" id="KW-1185">Reference proteome</keyword>
<feature type="repeat" description="TPR" evidence="3">
    <location>
        <begin position="360"/>
        <end position="393"/>
    </location>
</feature>